<evidence type="ECO:0000313" key="5">
    <source>
        <dbReference type="EMBL" id="PWY98709.1"/>
    </source>
</evidence>
<keyword evidence="3" id="KW-0408">Iron</keyword>
<organism evidence="5 6">
    <name type="scientific">Testicularia cyperi</name>
    <dbReference type="NCBI Taxonomy" id="1882483"/>
    <lineage>
        <taxon>Eukaryota</taxon>
        <taxon>Fungi</taxon>
        <taxon>Dikarya</taxon>
        <taxon>Basidiomycota</taxon>
        <taxon>Ustilaginomycotina</taxon>
        <taxon>Ustilaginomycetes</taxon>
        <taxon>Ustilaginales</taxon>
        <taxon>Anthracoideaceae</taxon>
        <taxon>Testicularia</taxon>
    </lineage>
</organism>
<evidence type="ECO:0000256" key="3">
    <source>
        <dbReference type="PIRSR" id="PIRSR602401-1"/>
    </source>
</evidence>
<feature type="binding site" description="axial binding residue" evidence="3">
    <location>
        <position position="598"/>
    </location>
    <ligand>
        <name>heme</name>
        <dbReference type="ChEBI" id="CHEBI:30413"/>
    </ligand>
    <ligandPart>
        <name>Fe</name>
        <dbReference type="ChEBI" id="CHEBI:18248"/>
    </ligandPart>
</feature>
<feature type="transmembrane region" description="Helical" evidence="4">
    <location>
        <begin position="27"/>
        <end position="54"/>
    </location>
</feature>
<proteinExistence type="inferred from homology"/>
<keyword evidence="4" id="KW-1133">Transmembrane helix</keyword>
<comment type="similarity">
    <text evidence="1">Belongs to the cytochrome P450 family.</text>
</comment>
<keyword evidence="3" id="KW-0349">Heme</keyword>
<keyword evidence="3" id="KW-0479">Metal-binding</keyword>
<dbReference type="GO" id="GO:0005506">
    <property type="term" value="F:iron ion binding"/>
    <property type="evidence" value="ECO:0007669"/>
    <property type="project" value="InterPro"/>
</dbReference>
<keyword evidence="4" id="KW-0812">Transmembrane</keyword>
<dbReference type="CDD" id="cd11069">
    <property type="entry name" value="CYP_FUM15-like"/>
    <property type="match status" value="1"/>
</dbReference>
<dbReference type="InterPro" id="IPR050121">
    <property type="entry name" value="Cytochrome_P450_monoxygenase"/>
</dbReference>
<dbReference type="InParanoid" id="A0A317XLJ8"/>
<evidence type="ECO:0000256" key="2">
    <source>
        <dbReference type="ARBA" id="ARBA00023002"/>
    </source>
</evidence>
<name>A0A317XLJ8_9BASI</name>
<dbReference type="Gene3D" id="1.10.630.10">
    <property type="entry name" value="Cytochrome P450"/>
    <property type="match status" value="1"/>
</dbReference>
<comment type="cofactor">
    <cofactor evidence="3">
        <name>heme</name>
        <dbReference type="ChEBI" id="CHEBI:30413"/>
    </cofactor>
</comment>
<dbReference type="AlphaFoldDB" id="A0A317XLJ8"/>
<protein>
    <submittedName>
        <fullName evidence="5">Cytochrome P450</fullName>
    </submittedName>
</protein>
<dbReference type="GO" id="GO:0020037">
    <property type="term" value="F:heme binding"/>
    <property type="evidence" value="ECO:0007669"/>
    <property type="project" value="InterPro"/>
</dbReference>
<dbReference type="GO" id="GO:0016705">
    <property type="term" value="F:oxidoreductase activity, acting on paired donors, with incorporation or reduction of molecular oxygen"/>
    <property type="evidence" value="ECO:0007669"/>
    <property type="project" value="InterPro"/>
</dbReference>
<evidence type="ECO:0000313" key="6">
    <source>
        <dbReference type="Proteomes" id="UP000246740"/>
    </source>
</evidence>
<reference evidence="5 6" key="1">
    <citation type="journal article" date="2018" name="Mol. Biol. Evol.">
        <title>Broad Genomic Sampling Reveals a Smut Pathogenic Ancestry of the Fungal Clade Ustilaginomycotina.</title>
        <authorList>
            <person name="Kijpornyongpan T."/>
            <person name="Mondo S.J."/>
            <person name="Barry K."/>
            <person name="Sandor L."/>
            <person name="Lee J."/>
            <person name="Lipzen A."/>
            <person name="Pangilinan J."/>
            <person name="LaButti K."/>
            <person name="Hainaut M."/>
            <person name="Henrissat B."/>
            <person name="Grigoriev I.V."/>
            <person name="Spatafora J.W."/>
            <person name="Aime M.C."/>
        </authorList>
    </citation>
    <scope>NUCLEOTIDE SEQUENCE [LARGE SCALE GENOMIC DNA]</scope>
    <source>
        <strain evidence="5 6">MCA 3645</strain>
    </source>
</reference>
<evidence type="ECO:0000256" key="4">
    <source>
        <dbReference type="SAM" id="Phobius"/>
    </source>
</evidence>
<dbReference type="SUPFAM" id="SSF48264">
    <property type="entry name" value="Cytochrome P450"/>
    <property type="match status" value="1"/>
</dbReference>
<dbReference type="STRING" id="1882483.A0A317XLJ8"/>
<keyword evidence="4" id="KW-0472">Membrane</keyword>
<dbReference type="PANTHER" id="PTHR24305:SF166">
    <property type="entry name" value="CYTOCHROME P450 12A4, MITOCHONDRIAL-RELATED"/>
    <property type="match status" value="1"/>
</dbReference>
<gene>
    <name evidence="5" type="ORF">BCV70DRAFT_201503</name>
</gene>
<dbReference type="PANTHER" id="PTHR24305">
    <property type="entry name" value="CYTOCHROME P450"/>
    <property type="match status" value="1"/>
</dbReference>
<dbReference type="InterPro" id="IPR036396">
    <property type="entry name" value="Cyt_P450_sf"/>
</dbReference>
<dbReference type="PRINTS" id="PR00385">
    <property type="entry name" value="P450"/>
</dbReference>
<accession>A0A317XLJ8</accession>
<dbReference type="OrthoDB" id="1470350at2759"/>
<dbReference type="EMBL" id="KZ819197">
    <property type="protein sequence ID" value="PWY98709.1"/>
    <property type="molecule type" value="Genomic_DNA"/>
</dbReference>
<dbReference type="Proteomes" id="UP000246740">
    <property type="component" value="Unassembled WGS sequence"/>
</dbReference>
<dbReference type="GO" id="GO:0004497">
    <property type="term" value="F:monooxygenase activity"/>
    <property type="evidence" value="ECO:0007669"/>
    <property type="project" value="InterPro"/>
</dbReference>
<keyword evidence="6" id="KW-1185">Reference proteome</keyword>
<dbReference type="InterPro" id="IPR002401">
    <property type="entry name" value="Cyt_P450_E_grp-I"/>
</dbReference>
<dbReference type="PRINTS" id="PR00463">
    <property type="entry name" value="EP450I"/>
</dbReference>
<sequence>MKLEIDVIDRALALAHWPVQLFQQRPIFWTGALIVLLPFVLVLSLATWLFMLATTRWIRVNILRNDQYSHVPRPAHTGKLPLLQGDLGLIRKLPPVKAHLQFAKELGTPVFVYRGLFYSPRIFLADPKAMTHLLSAANSYNFPKPENARLVLKSFLGEGVLVAEGDVHKRQRKILQPAFGVAAIRELTPIFMKYSRALADKIGEMVDRSEGKGAKLGGPDGVNSAFRAQAPPSLAVSRPGAPVFDVSWWITRGALDIIGDAGFSYKFSSLKASIDPAAPPSEDEREGDVLGNAFNSLFKASMQITLARFLQLFISSYPGLGWLQRLPTKRQRTVTAAFKQLESVSMQIVEGKKREIREEMRTEVEMRGGNKGGKAGAGFTKADFDEKDTSGTLRKDGVGVAAAKDLLHLMMRANMADDVHPREKLDDSELIGQITTLLLAGHETTSNQTSWTLWTLASHPEVEKKLRAEIYEHFGTDMDREIGYDELMGMEYLDAVCKEMMRCLSAVPNTVRIAKEAAEIPLSKPYKTRDGRSTFTSLHVSKGQEVLVPIQAINSSTEIWGPDAEEFNPDRWFNLPDSAKQNGLPMHLMTFISGPRGCIGNRFALAEFKAMLCHLVGRFHFAAVDGWEVEAKQSVVIRPRIIGQEDLGPQMPLRVTRV</sequence>
<evidence type="ECO:0000256" key="1">
    <source>
        <dbReference type="ARBA" id="ARBA00010617"/>
    </source>
</evidence>
<keyword evidence="2" id="KW-0560">Oxidoreductase</keyword>
<dbReference type="InterPro" id="IPR001128">
    <property type="entry name" value="Cyt_P450"/>
</dbReference>
<dbReference type="Pfam" id="PF00067">
    <property type="entry name" value="p450"/>
    <property type="match status" value="1"/>
</dbReference>